<gene>
    <name evidence="1" type="primary">moaD_2</name>
    <name evidence="1" type="ORF">NCTC11872_02817</name>
</gene>
<name>A0A2X1QS19_HAEIF</name>
<sequence length="32" mass="3526">MLNVLFFAQTRELIGIDAIQLEDDFATAEAVA</sequence>
<protein>
    <submittedName>
        <fullName evidence="1">Molybdopterin synthase, small subunit</fullName>
    </submittedName>
</protein>
<accession>A0A2X1QS19</accession>
<proteinExistence type="predicted"/>
<dbReference type="AlphaFoldDB" id="A0A2X1QS19"/>
<organism evidence="1 2">
    <name type="scientific">Haemophilus influenzae</name>
    <dbReference type="NCBI Taxonomy" id="727"/>
    <lineage>
        <taxon>Bacteria</taxon>
        <taxon>Pseudomonadati</taxon>
        <taxon>Pseudomonadota</taxon>
        <taxon>Gammaproteobacteria</taxon>
        <taxon>Pasteurellales</taxon>
        <taxon>Pasteurellaceae</taxon>
        <taxon>Haemophilus</taxon>
    </lineage>
</organism>
<dbReference type="EMBL" id="UASK01000011">
    <property type="protein sequence ID" value="SPX43162.1"/>
    <property type="molecule type" value="Genomic_DNA"/>
</dbReference>
<reference evidence="1 2" key="1">
    <citation type="submission" date="2018-06" db="EMBL/GenBank/DDBJ databases">
        <authorList>
            <consortium name="Pathogen Informatics"/>
            <person name="Doyle S."/>
        </authorList>
    </citation>
    <scope>NUCLEOTIDE SEQUENCE [LARGE SCALE GENOMIC DNA]</scope>
    <source>
        <strain evidence="1 2">NCTC11872</strain>
    </source>
</reference>
<evidence type="ECO:0000313" key="1">
    <source>
        <dbReference type="EMBL" id="SPX43162.1"/>
    </source>
</evidence>
<dbReference type="Proteomes" id="UP000249936">
    <property type="component" value="Unassembled WGS sequence"/>
</dbReference>
<evidence type="ECO:0000313" key="2">
    <source>
        <dbReference type="Proteomes" id="UP000249936"/>
    </source>
</evidence>